<dbReference type="STRING" id="933059.SAMN04488103_108168"/>
<feature type="binding site" description="covalent" evidence="7">
    <location>
        <position position="138"/>
    </location>
    <ligand>
        <name>heme c</name>
        <dbReference type="ChEBI" id="CHEBI:61717"/>
    </ligand>
</feature>
<name>A0A1H8K1D9_9RHOB</name>
<evidence type="ECO:0000313" key="10">
    <source>
        <dbReference type="Proteomes" id="UP000198761"/>
    </source>
</evidence>
<evidence type="ECO:0000256" key="8">
    <source>
        <dbReference type="SAM" id="SignalP"/>
    </source>
</evidence>
<dbReference type="InterPro" id="IPR002321">
    <property type="entry name" value="Cyt_c_II"/>
</dbReference>
<dbReference type="EMBL" id="FOCE01000008">
    <property type="protein sequence ID" value="SEN86722.1"/>
    <property type="molecule type" value="Genomic_DNA"/>
</dbReference>
<keyword evidence="8" id="KW-0732">Signal</keyword>
<dbReference type="SUPFAM" id="SSF47175">
    <property type="entry name" value="Cytochromes"/>
    <property type="match status" value="1"/>
</dbReference>
<reference evidence="9 10" key="1">
    <citation type="submission" date="2016-10" db="EMBL/GenBank/DDBJ databases">
        <authorList>
            <person name="de Groot N.N."/>
        </authorList>
    </citation>
    <scope>NUCLEOTIDE SEQUENCE [LARGE SCALE GENOMIC DNA]</scope>
    <source>
        <strain evidence="9 10">DSM 3857</strain>
    </source>
</reference>
<keyword evidence="2 7" id="KW-0349">Heme</keyword>
<keyword evidence="5 6" id="KW-0408">Iron</keyword>
<dbReference type="Proteomes" id="UP000198761">
    <property type="component" value="Unassembled WGS sequence"/>
</dbReference>
<gene>
    <name evidence="9" type="ORF">SAMN04488103_108168</name>
</gene>
<evidence type="ECO:0000256" key="4">
    <source>
        <dbReference type="ARBA" id="ARBA00022982"/>
    </source>
</evidence>
<dbReference type="Pfam" id="PF01322">
    <property type="entry name" value="Cytochrom_C_2"/>
    <property type="match status" value="1"/>
</dbReference>
<dbReference type="GO" id="GO:0022900">
    <property type="term" value="P:electron transport chain"/>
    <property type="evidence" value="ECO:0007669"/>
    <property type="project" value="InterPro"/>
</dbReference>
<dbReference type="RefSeq" id="WP_175482124.1">
    <property type="nucleotide sequence ID" value="NZ_FOCE01000008.1"/>
</dbReference>
<keyword evidence="10" id="KW-1185">Reference proteome</keyword>
<comment type="PTM">
    <text evidence="7">Binds 1 heme group per subunit.</text>
</comment>
<feature type="binding site" description="axial binding residue" evidence="6">
    <location>
        <position position="139"/>
    </location>
    <ligand>
        <name>heme c</name>
        <dbReference type="ChEBI" id="CHEBI:61717"/>
    </ligand>
    <ligandPart>
        <name>Fe</name>
        <dbReference type="ChEBI" id="CHEBI:18248"/>
    </ligandPart>
</feature>
<keyword evidence="1" id="KW-0813">Transport</keyword>
<accession>A0A1H8K1D9</accession>
<dbReference type="PIRSF" id="PIRSF000027">
    <property type="entry name" value="Cytc_c_prime"/>
    <property type="match status" value="1"/>
</dbReference>
<dbReference type="InterPro" id="IPR010980">
    <property type="entry name" value="Cyt_c/b562"/>
</dbReference>
<dbReference type="GO" id="GO:0005506">
    <property type="term" value="F:iron ion binding"/>
    <property type="evidence" value="ECO:0007669"/>
    <property type="project" value="InterPro"/>
</dbReference>
<evidence type="ECO:0000256" key="5">
    <source>
        <dbReference type="ARBA" id="ARBA00023004"/>
    </source>
</evidence>
<protein>
    <submittedName>
        <fullName evidence="9">Cytochrome c556</fullName>
    </submittedName>
</protein>
<dbReference type="Gene3D" id="1.20.120.10">
    <property type="entry name" value="Cytochrome c/b562"/>
    <property type="match status" value="1"/>
</dbReference>
<dbReference type="GO" id="GO:0009055">
    <property type="term" value="F:electron transfer activity"/>
    <property type="evidence" value="ECO:0007669"/>
    <property type="project" value="InterPro"/>
</dbReference>
<feature type="chain" id="PRO_5011519942" evidence="8">
    <location>
        <begin position="22"/>
        <end position="144"/>
    </location>
</feature>
<proteinExistence type="predicted"/>
<dbReference type="PROSITE" id="PS51009">
    <property type="entry name" value="CYTCII"/>
    <property type="match status" value="1"/>
</dbReference>
<keyword evidence="3 6" id="KW-0479">Metal-binding</keyword>
<feature type="binding site" description="covalent" evidence="7">
    <location>
        <position position="135"/>
    </location>
    <ligand>
        <name>heme c</name>
        <dbReference type="ChEBI" id="CHEBI:61717"/>
    </ligand>
</feature>
<evidence type="ECO:0000256" key="1">
    <source>
        <dbReference type="ARBA" id="ARBA00022448"/>
    </source>
</evidence>
<organism evidence="9 10">
    <name type="scientific">Gemmobacter aquatilis</name>
    <dbReference type="NCBI Taxonomy" id="933059"/>
    <lineage>
        <taxon>Bacteria</taxon>
        <taxon>Pseudomonadati</taxon>
        <taxon>Pseudomonadota</taxon>
        <taxon>Alphaproteobacteria</taxon>
        <taxon>Rhodobacterales</taxon>
        <taxon>Paracoccaceae</taxon>
        <taxon>Gemmobacter</taxon>
    </lineage>
</organism>
<keyword evidence="4" id="KW-0249">Electron transport</keyword>
<evidence type="ECO:0000256" key="7">
    <source>
        <dbReference type="PIRSR" id="PIRSR000027-2"/>
    </source>
</evidence>
<evidence type="ECO:0000313" key="9">
    <source>
        <dbReference type="EMBL" id="SEN86722.1"/>
    </source>
</evidence>
<dbReference type="AlphaFoldDB" id="A0A1H8K1D9"/>
<feature type="signal peptide" evidence="8">
    <location>
        <begin position="1"/>
        <end position="21"/>
    </location>
</feature>
<sequence length="144" mass="14684">MKRLSKIILASTLLTATMAFAKDAPKDPTVIARVELMKIVGMNTKVLGDMASGKAAFDAAAAATAKAQLVAATAEIAAKFEVQATDPVSEAKPEIWANWDDFVAKAGAANAAATALDASTLDSVKAGMAGIGGACKACHTAYRL</sequence>
<evidence type="ECO:0000256" key="3">
    <source>
        <dbReference type="ARBA" id="ARBA00022723"/>
    </source>
</evidence>
<evidence type="ECO:0000256" key="6">
    <source>
        <dbReference type="PIRSR" id="PIRSR000027-1"/>
    </source>
</evidence>
<dbReference type="GO" id="GO:0042597">
    <property type="term" value="C:periplasmic space"/>
    <property type="evidence" value="ECO:0007669"/>
    <property type="project" value="InterPro"/>
</dbReference>
<evidence type="ECO:0000256" key="2">
    <source>
        <dbReference type="ARBA" id="ARBA00022617"/>
    </source>
</evidence>
<dbReference type="InterPro" id="IPR012127">
    <property type="entry name" value="Cyt_c_prime"/>
</dbReference>
<dbReference type="GO" id="GO:0020037">
    <property type="term" value="F:heme binding"/>
    <property type="evidence" value="ECO:0007669"/>
    <property type="project" value="InterPro"/>
</dbReference>